<dbReference type="Proteomes" id="UP000499080">
    <property type="component" value="Unassembled WGS sequence"/>
</dbReference>
<comment type="caution">
    <text evidence="1">The sequence shown here is derived from an EMBL/GenBank/DDBJ whole genome shotgun (WGS) entry which is preliminary data.</text>
</comment>
<dbReference type="OrthoDB" id="6452841at2759"/>
<gene>
    <name evidence="1" type="ORF">AVEN_212971_1</name>
</gene>
<sequence length="344" mass="40162">MEEDTSVRILVELISTKKNTEEIIARNPTIRTYLLTEDFSKKMKDIIHLRTLIAYQRWNLFFDNCYRKMLSSHEMYLTFVMFVCISEQRYHRNIFDSFISVCILVNLLNEETLAKTGVNFCHLNPDIVMVFYLNELKSIFCRRGGFRRLVEYIRSHRFVRGKCNKNNSLSPDGSTAALETDIPKKFKKELRRVFMNITNPDEVANDARSIYLANLVLSISSVELPTLPSYTDLIKRLVAFRKNDARKIAEEKEKIETAVKFETLNVDLHACSSSDSNTNYDAKHQENIERYEDIIQAVKRHNHSRSSGHENANNRIQEEADGVLEHLKDTIKSLMEILDEYDNE</sequence>
<dbReference type="AlphaFoldDB" id="A0A4Y2C161"/>
<organism evidence="1 2">
    <name type="scientific">Araneus ventricosus</name>
    <name type="common">Orbweaver spider</name>
    <name type="synonym">Epeira ventricosa</name>
    <dbReference type="NCBI Taxonomy" id="182803"/>
    <lineage>
        <taxon>Eukaryota</taxon>
        <taxon>Metazoa</taxon>
        <taxon>Ecdysozoa</taxon>
        <taxon>Arthropoda</taxon>
        <taxon>Chelicerata</taxon>
        <taxon>Arachnida</taxon>
        <taxon>Araneae</taxon>
        <taxon>Araneomorphae</taxon>
        <taxon>Entelegynae</taxon>
        <taxon>Araneoidea</taxon>
        <taxon>Araneidae</taxon>
        <taxon>Araneus</taxon>
    </lineage>
</organism>
<evidence type="ECO:0000313" key="2">
    <source>
        <dbReference type="Proteomes" id="UP000499080"/>
    </source>
</evidence>
<accession>A0A4Y2C161</accession>
<name>A0A4Y2C161_ARAVE</name>
<proteinExistence type="predicted"/>
<reference evidence="1 2" key="1">
    <citation type="journal article" date="2019" name="Sci. Rep.">
        <title>Orb-weaving spider Araneus ventricosus genome elucidates the spidroin gene catalogue.</title>
        <authorList>
            <person name="Kono N."/>
            <person name="Nakamura H."/>
            <person name="Ohtoshi R."/>
            <person name="Moran D.A.P."/>
            <person name="Shinohara A."/>
            <person name="Yoshida Y."/>
            <person name="Fujiwara M."/>
            <person name="Mori M."/>
            <person name="Tomita M."/>
            <person name="Arakawa K."/>
        </authorList>
    </citation>
    <scope>NUCLEOTIDE SEQUENCE [LARGE SCALE GENOMIC DNA]</scope>
</reference>
<dbReference type="EMBL" id="BGPR01161688">
    <property type="protein sequence ID" value="GBL98221.1"/>
    <property type="molecule type" value="Genomic_DNA"/>
</dbReference>
<keyword evidence="2" id="KW-1185">Reference proteome</keyword>
<protein>
    <submittedName>
        <fullName evidence="1">Uncharacterized protein</fullName>
    </submittedName>
</protein>
<evidence type="ECO:0000313" key="1">
    <source>
        <dbReference type="EMBL" id="GBL98221.1"/>
    </source>
</evidence>